<feature type="compositionally biased region" description="Low complexity" evidence="1">
    <location>
        <begin position="199"/>
        <end position="212"/>
    </location>
</feature>
<protein>
    <submittedName>
        <fullName evidence="2">Uncharacterized protein</fullName>
    </submittedName>
</protein>
<accession>A0ABQ7NG86</accession>
<dbReference type="EMBL" id="JADBGQ010000002">
    <property type="protein sequence ID" value="KAG5409897.1"/>
    <property type="molecule type" value="Genomic_DNA"/>
</dbReference>
<gene>
    <name evidence="2" type="primary">A02p025040.1_BraROA</name>
    <name evidence="2" type="ORF">IGI04_006216</name>
</gene>
<feature type="compositionally biased region" description="Basic residues" evidence="1">
    <location>
        <begin position="226"/>
        <end position="236"/>
    </location>
</feature>
<keyword evidence="3" id="KW-1185">Reference proteome</keyword>
<feature type="region of interest" description="Disordered" evidence="1">
    <location>
        <begin position="161"/>
        <end position="236"/>
    </location>
</feature>
<evidence type="ECO:0000256" key="1">
    <source>
        <dbReference type="SAM" id="MobiDB-lite"/>
    </source>
</evidence>
<name>A0ABQ7NG86_BRACM</name>
<proteinExistence type="predicted"/>
<dbReference type="Proteomes" id="UP000823674">
    <property type="component" value="Chromosome A02"/>
</dbReference>
<feature type="compositionally biased region" description="Basic and acidic residues" evidence="1">
    <location>
        <begin position="173"/>
        <end position="198"/>
    </location>
</feature>
<evidence type="ECO:0000313" key="2">
    <source>
        <dbReference type="EMBL" id="KAG5409897.1"/>
    </source>
</evidence>
<reference evidence="2 3" key="1">
    <citation type="submission" date="2021-03" db="EMBL/GenBank/DDBJ databases">
        <authorList>
            <person name="King G.J."/>
            <person name="Bancroft I."/>
            <person name="Baten A."/>
            <person name="Bloomfield J."/>
            <person name="Borpatragohain P."/>
            <person name="He Z."/>
            <person name="Irish N."/>
            <person name="Irwin J."/>
            <person name="Liu K."/>
            <person name="Mauleon R.P."/>
            <person name="Moore J."/>
            <person name="Morris R."/>
            <person name="Ostergaard L."/>
            <person name="Wang B."/>
            <person name="Wells R."/>
        </authorList>
    </citation>
    <scope>NUCLEOTIDE SEQUENCE [LARGE SCALE GENOMIC DNA]</scope>
    <source>
        <strain evidence="2">R-o-18</strain>
        <tissue evidence="2">Leaf</tissue>
    </source>
</reference>
<dbReference type="PANTHER" id="PTHR35477">
    <property type="entry name" value="OS06G0728500 PROTEIN"/>
    <property type="match status" value="1"/>
</dbReference>
<dbReference type="PANTHER" id="PTHR35477:SF2">
    <property type="entry name" value="(RAPE) HYPOTHETICAL PROTEIN"/>
    <property type="match status" value="1"/>
</dbReference>
<evidence type="ECO:0000313" key="3">
    <source>
        <dbReference type="Proteomes" id="UP000823674"/>
    </source>
</evidence>
<organism evidence="2 3">
    <name type="scientific">Brassica rapa subsp. trilocularis</name>
    <dbReference type="NCBI Taxonomy" id="1813537"/>
    <lineage>
        <taxon>Eukaryota</taxon>
        <taxon>Viridiplantae</taxon>
        <taxon>Streptophyta</taxon>
        <taxon>Embryophyta</taxon>
        <taxon>Tracheophyta</taxon>
        <taxon>Spermatophyta</taxon>
        <taxon>Magnoliopsida</taxon>
        <taxon>eudicotyledons</taxon>
        <taxon>Gunneridae</taxon>
        <taxon>Pentapetalae</taxon>
        <taxon>rosids</taxon>
        <taxon>malvids</taxon>
        <taxon>Brassicales</taxon>
        <taxon>Brassicaceae</taxon>
        <taxon>Brassiceae</taxon>
        <taxon>Brassica</taxon>
    </lineage>
</organism>
<sequence>SSLIIITYHLTSLPHPPPLRRLHSSKRSMEPSFNVNVNMLRNETNNAIVYYHLNKLLASQFEKPPQEIAEASRSASAAATAAASAAKAARANANAKAYAAARAVAAAKAALKLIASFPNQEEVRKDKHVAVAEVEAEAEVDEDGDMVLKDQELLLHSGDASNGMIVPISSPSKNEEWSVGRLRERPNAEYDSINKRSAVEVGSSSRVVESSGSGQGGGAKEDVQKPTRKRGRPRKH</sequence>
<comment type="caution">
    <text evidence="2">The sequence shown here is derived from an EMBL/GenBank/DDBJ whole genome shotgun (WGS) entry which is preliminary data.</text>
</comment>
<feature type="non-terminal residue" evidence="2">
    <location>
        <position position="1"/>
    </location>
</feature>